<sequence length="764" mass="82785">MQLSSSRLLSHRRRSPEDDQAYAELEIQIQELQQLRAEQESFFQHDRSALEAEIAQLRDALQTSEAARGPLERDLHSARAQLESEATSRRIMEERNAQLCADADGNRQSLARALAEATEQTKAAEILRQELARARAQFEDVKALEARNAQKVASLLEEQANTLARLEEARARGEGPASACTGVGARSSHADHIAEADGDRAVLDTSSPSLRRSSDCDRQLKDTHAQAEMAVADAVGLREELQRVEHELREARQSSGCCAMTCARDGRHSRLRAALETAAGSSPDPRRRARVPRFAREGASGRTDDGVTPPRASRRTMRAWRSRRSGAGHSLLGNLGEPEPIDPSDPASALEALRAFDHDHFLEAIGRAGSTMRKWQKQCKEYRERAKGKISFRNFAKGDLALFLPTRNSVSKPWAAFNVSFPHYFLQATGHLAEQLKTREWIVARITSITERVVDVREPSTNPYGLGDGVNTNVRGGRLDTAGVPVQAPRVVQEGVSGDARTGHTTYPRSQHAAPGPAGTGGGRILLGDTPADLPPIPAHALELLSDSGPVIALAPAGSSGACGRSWATSRHAEDLTSAVTHHFVATTPGDARGVALALAEHAATSRFARVARLHVLAVLCGARPVRQRTRRREGSATTAISEQEISTLMSRSDAFGVRAGHRRPRRRTRRRSACRACWRIGGGPRRITSARRLLLGLVWGGRREREQPAGEPGEHAGDVVWAQAEARARGEVVESPTSASKPSSPSPLGAGQDTVVEAPSPSA</sequence>
<dbReference type="GO" id="GO:0019901">
    <property type="term" value="F:protein kinase binding"/>
    <property type="evidence" value="ECO:0007669"/>
    <property type="project" value="TreeGrafter"/>
</dbReference>
<evidence type="ECO:0000256" key="1">
    <source>
        <dbReference type="ARBA" id="ARBA00009729"/>
    </source>
</evidence>
<keyword evidence="4" id="KW-0472">Membrane</keyword>
<dbReference type="GO" id="GO:0034727">
    <property type="term" value="P:piecemeal microautophagy of the nucleus"/>
    <property type="evidence" value="ECO:0007669"/>
    <property type="project" value="TreeGrafter"/>
</dbReference>
<organism evidence="8 9">
    <name type="scientific">Grifola frondosa</name>
    <name type="common">Maitake</name>
    <name type="synonym">Polyporus frondosus</name>
    <dbReference type="NCBI Taxonomy" id="5627"/>
    <lineage>
        <taxon>Eukaryota</taxon>
        <taxon>Fungi</taxon>
        <taxon>Dikarya</taxon>
        <taxon>Basidiomycota</taxon>
        <taxon>Agaricomycotina</taxon>
        <taxon>Agaricomycetes</taxon>
        <taxon>Polyporales</taxon>
        <taxon>Grifolaceae</taxon>
        <taxon>Grifola</taxon>
    </lineage>
</organism>
<dbReference type="GO" id="GO:0015031">
    <property type="term" value="P:protein transport"/>
    <property type="evidence" value="ECO:0007669"/>
    <property type="project" value="UniProtKB-KW"/>
</dbReference>
<feature type="region of interest" description="Disordered" evidence="6">
    <location>
        <begin position="276"/>
        <end position="345"/>
    </location>
</feature>
<name>A0A1C7LTW7_GRIFR</name>
<dbReference type="GO" id="GO:0000422">
    <property type="term" value="P:autophagy of mitochondrion"/>
    <property type="evidence" value="ECO:0007669"/>
    <property type="project" value="TreeGrafter"/>
</dbReference>
<dbReference type="AlphaFoldDB" id="A0A1C7LTW7"/>
<reference evidence="8 9" key="1">
    <citation type="submission" date="2016-03" db="EMBL/GenBank/DDBJ databases">
        <title>Whole genome sequencing of Grifola frondosa 9006-11.</title>
        <authorList>
            <person name="Min B."/>
            <person name="Park H."/>
            <person name="Kim J.-G."/>
            <person name="Cho H."/>
            <person name="Oh Y.-L."/>
            <person name="Kong W.-S."/>
            <person name="Choi I.-G."/>
        </authorList>
    </citation>
    <scope>NUCLEOTIDE SEQUENCE [LARGE SCALE GENOMIC DNA]</scope>
    <source>
        <strain evidence="8 9">9006-11</strain>
    </source>
</reference>
<dbReference type="Pfam" id="PF10377">
    <property type="entry name" value="ATG11"/>
    <property type="match status" value="1"/>
</dbReference>
<keyword evidence="4" id="KW-0813">Transport</keyword>
<keyword evidence="4" id="KW-0926">Vacuole</keyword>
<gene>
    <name evidence="8" type="ORF">A0H81_12707</name>
</gene>
<evidence type="ECO:0000256" key="4">
    <source>
        <dbReference type="RuleBase" id="RU367075"/>
    </source>
</evidence>
<proteinExistence type="inferred from homology"/>
<dbReference type="OrthoDB" id="447953at2759"/>
<feature type="domain" description="Autophagy-related protein 11 C-terminal" evidence="7">
    <location>
        <begin position="371"/>
        <end position="470"/>
    </location>
</feature>
<feature type="coiled-coil region" evidence="5">
    <location>
        <begin position="100"/>
        <end position="172"/>
    </location>
</feature>
<dbReference type="STRING" id="5627.A0A1C7LTW7"/>
<evidence type="ECO:0000256" key="6">
    <source>
        <dbReference type="SAM" id="MobiDB-lite"/>
    </source>
</evidence>
<dbReference type="GO" id="GO:0034517">
    <property type="term" value="P:ribophagy"/>
    <property type="evidence" value="ECO:0007669"/>
    <property type="project" value="TreeGrafter"/>
</dbReference>
<evidence type="ECO:0000256" key="5">
    <source>
        <dbReference type="SAM" id="Coils"/>
    </source>
</evidence>
<dbReference type="InterPro" id="IPR040040">
    <property type="entry name" value="ATG11"/>
</dbReference>
<dbReference type="InterPro" id="IPR019460">
    <property type="entry name" value="Atg11_C"/>
</dbReference>
<feature type="region of interest" description="Disordered" evidence="6">
    <location>
        <begin position="1"/>
        <end position="20"/>
    </location>
</feature>
<protein>
    <recommendedName>
        <fullName evidence="4">Autophagy-related protein 11</fullName>
    </recommendedName>
</protein>
<dbReference type="GO" id="GO:1990316">
    <property type="term" value="C:Atg1/ULK1 kinase complex"/>
    <property type="evidence" value="ECO:0007669"/>
    <property type="project" value="TreeGrafter"/>
</dbReference>
<evidence type="ECO:0000256" key="2">
    <source>
        <dbReference type="ARBA" id="ARBA00023006"/>
    </source>
</evidence>
<feature type="compositionally biased region" description="Low complexity" evidence="6">
    <location>
        <begin position="736"/>
        <end position="748"/>
    </location>
</feature>
<feature type="region of interest" description="Disordered" evidence="6">
    <location>
        <begin position="494"/>
        <end position="527"/>
    </location>
</feature>
<feature type="coiled-coil region" evidence="5">
    <location>
        <begin position="227"/>
        <end position="254"/>
    </location>
</feature>
<evidence type="ECO:0000256" key="3">
    <source>
        <dbReference type="ARBA" id="ARBA00023054"/>
    </source>
</evidence>
<dbReference type="GO" id="GO:0005774">
    <property type="term" value="C:vacuolar membrane"/>
    <property type="evidence" value="ECO:0007669"/>
    <property type="project" value="UniProtKB-SubCell"/>
</dbReference>
<feature type="compositionally biased region" description="Basic residues" evidence="6">
    <location>
        <begin position="312"/>
        <end position="326"/>
    </location>
</feature>
<comment type="similarity">
    <text evidence="1 4">Belongs to the ATG11 family.</text>
</comment>
<dbReference type="Proteomes" id="UP000092993">
    <property type="component" value="Unassembled WGS sequence"/>
</dbReference>
<feature type="region of interest" description="Disordered" evidence="6">
    <location>
        <begin position="67"/>
        <end position="89"/>
    </location>
</feature>
<dbReference type="GO" id="GO:0060090">
    <property type="term" value="F:molecular adaptor activity"/>
    <property type="evidence" value="ECO:0007669"/>
    <property type="project" value="TreeGrafter"/>
</dbReference>
<evidence type="ECO:0000313" key="9">
    <source>
        <dbReference type="Proteomes" id="UP000092993"/>
    </source>
</evidence>
<evidence type="ECO:0000259" key="7">
    <source>
        <dbReference type="Pfam" id="PF10377"/>
    </source>
</evidence>
<dbReference type="GO" id="GO:1903599">
    <property type="term" value="P:positive regulation of autophagy of mitochondrion"/>
    <property type="evidence" value="ECO:0007669"/>
    <property type="project" value="UniProtKB-UniRule"/>
</dbReference>
<dbReference type="EMBL" id="LUGG01000024">
    <property type="protein sequence ID" value="OBZ67507.1"/>
    <property type="molecule type" value="Genomic_DNA"/>
</dbReference>
<comment type="subunit">
    <text evidence="4">Homodimer.</text>
</comment>
<keyword evidence="4" id="KW-0653">Protein transport</keyword>
<dbReference type="GO" id="GO:0061709">
    <property type="term" value="P:reticulophagy"/>
    <property type="evidence" value="ECO:0007669"/>
    <property type="project" value="TreeGrafter"/>
</dbReference>
<accession>A0A1C7LTW7</accession>
<dbReference type="GO" id="GO:0000045">
    <property type="term" value="P:autophagosome assembly"/>
    <property type="evidence" value="ECO:0007669"/>
    <property type="project" value="UniProtKB-UniRule"/>
</dbReference>
<keyword evidence="2 4" id="KW-0072">Autophagy</keyword>
<comment type="caution">
    <text evidence="8">The sequence shown here is derived from an EMBL/GenBank/DDBJ whole genome shotgun (WGS) entry which is preliminary data.</text>
</comment>
<dbReference type="PANTHER" id="PTHR13222">
    <property type="entry name" value="RB1-INDUCIBLE COILED-COIL"/>
    <property type="match status" value="1"/>
</dbReference>
<comment type="function">
    <text evidence="4">Involved in cytoplasm to vacuole transport (Cvt), pexophagy, mitophagy and nucleophagy. Recruits mitochondria for their selective degradation via autophagy (mitophagy) during starvation. Works as scaffold proteins that recruit ATG proteins to the pre-autophagosome (PAS), the site of vesicle/autophagosome formation. Required for the Cvt vesicles completion.</text>
</comment>
<feature type="region of interest" description="Disordered" evidence="6">
    <location>
        <begin position="706"/>
        <end position="764"/>
    </location>
</feature>
<keyword evidence="3 5" id="KW-0175">Coiled coil</keyword>
<keyword evidence="9" id="KW-1185">Reference proteome</keyword>
<dbReference type="PANTHER" id="PTHR13222:SF1">
    <property type="entry name" value="RB1-INDUCIBLE COILED-COIL PROTEIN 1"/>
    <property type="match status" value="1"/>
</dbReference>
<evidence type="ECO:0000313" key="8">
    <source>
        <dbReference type="EMBL" id="OBZ67507.1"/>
    </source>
</evidence>
<feature type="compositionally biased region" description="Basic and acidic residues" evidence="6">
    <location>
        <begin position="706"/>
        <end position="718"/>
    </location>
</feature>
<dbReference type="GO" id="GO:0034045">
    <property type="term" value="C:phagophore assembly site membrane"/>
    <property type="evidence" value="ECO:0007669"/>
    <property type="project" value="UniProtKB-SubCell"/>
</dbReference>
<comment type="subcellular location">
    <subcellularLocation>
        <location evidence="4">Preautophagosomal structure membrane</location>
        <topology evidence="4">Peripheral membrane protein</topology>
    </subcellularLocation>
    <subcellularLocation>
        <location evidence="4">Vacuole membrane</location>
        <topology evidence="4">Peripheral membrane protein</topology>
    </subcellularLocation>
    <text evidence="4">During pexophagy, accumulates in the vacuolar membrane region, where the peroxisomes contact the vacuole.</text>
</comment>